<dbReference type="AlphaFoldDB" id="A0A067FE25"/>
<keyword evidence="1" id="KW-0472">Membrane</keyword>
<keyword evidence="1" id="KW-0812">Transmembrane</keyword>
<proteinExistence type="predicted"/>
<keyword evidence="1" id="KW-1133">Transmembrane helix</keyword>
<sequence length="363" mass="40574">MGRLCCSTDGNLNEEKFSEPASPCHRLVYAAAASLTCAVVMASLVPIKYFSLNATSPTIIAVAIKYSLDLNTVMPHKQDRLTKLSSAVFMCTVMGNTMPSLGAIETKELLMNIIALGILVSTMIVNICFQLGTGIIFVFWKEHAFIMLIMLVLLVIYFSALTVPINNQYLLLKHNKNLLKKFCSISDDSRSESQSSLKLDISRFVLHVEGENELVDIIMKSNQDATDKWMQMGQKKQPEHLLQLLKQSNSQGFKGVLASNSIYKVSQTILLIHQSRNNQTTERLFAVIAVMTSDIICACLTNLPHVMCLNCLSSTLDQREDCMRNTVYLFGKSETILKILDQRGIPKITQSKTLSKYDEDIQN</sequence>
<organism evidence="2 3">
    <name type="scientific">Citrus sinensis</name>
    <name type="common">Sweet orange</name>
    <name type="synonym">Citrus aurantium var. sinensis</name>
    <dbReference type="NCBI Taxonomy" id="2711"/>
    <lineage>
        <taxon>Eukaryota</taxon>
        <taxon>Viridiplantae</taxon>
        <taxon>Streptophyta</taxon>
        <taxon>Embryophyta</taxon>
        <taxon>Tracheophyta</taxon>
        <taxon>Spermatophyta</taxon>
        <taxon>Magnoliopsida</taxon>
        <taxon>eudicotyledons</taxon>
        <taxon>Gunneridae</taxon>
        <taxon>Pentapetalae</taxon>
        <taxon>rosids</taxon>
        <taxon>malvids</taxon>
        <taxon>Sapindales</taxon>
        <taxon>Rutaceae</taxon>
        <taxon>Aurantioideae</taxon>
        <taxon>Citrus</taxon>
    </lineage>
</organism>
<feature type="transmembrane region" description="Helical" evidence="1">
    <location>
        <begin position="284"/>
        <end position="303"/>
    </location>
</feature>
<keyword evidence="3" id="KW-1185">Reference proteome</keyword>
<name>A0A067FE25_CITSI</name>
<dbReference type="EMBL" id="KK784925">
    <property type="protein sequence ID" value="KDO61471.1"/>
    <property type="molecule type" value="Genomic_DNA"/>
</dbReference>
<reference evidence="2 3" key="1">
    <citation type="submission" date="2014-04" db="EMBL/GenBank/DDBJ databases">
        <authorList>
            <consortium name="International Citrus Genome Consortium"/>
            <person name="Gmitter F."/>
            <person name="Chen C."/>
            <person name="Farmerie W."/>
            <person name="Harkins T."/>
            <person name="Desany B."/>
            <person name="Mohiuddin M."/>
            <person name="Kodira C."/>
            <person name="Borodovsky M."/>
            <person name="Lomsadze A."/>
            <person name="Burns P."/>
            <person name="Jenkins J."/>
            <person name="Prochnik S."/>
            <person name="Shu S."/>
            <person name="Chapman J."/>
            <person name="Pitluck S."/>
            <person name="Schmutz J."/>
            <person name="Rokhsar D."/>
        </authorList>
    </citation>
    <scope>NUCLEOTIDE SEQUENCE</scope>
</reference>
<feature type="transmembrane region" description="Helical" evidence="1">
    <location>
        <begin position="146"/>
        <end position="172"/>
    </location>
</feature>
<gene>
    <name evidence="2" type="ORF">CISIN_1g043555mg</name>
</gene>
<dbReference type="Proteomes" id="UP000027120">
    <property type="component" value="Unassembled WGS sequence"/>
</dbReference>
<feature type="transmembrane region" description="Helical" evidence="1">
    <location>
        <begin position="116"/>
        <end position="140"/>
    </location>
</feature>
<evidence type="ECO:0000313" key="3">
    <source>
        <dbReference type="Proteomes" id="UP000027120"/>
    </source>
</evidence>
<accession>A0A067FE25</accession>
<evidence type="ECO:0000256" key="1">
    <source>
        <dbReference type="SAM" id="Phobius"/>
    </source>
</evidence>
<protein>
    <submittedName>
        <fullName evidence="2">Uncharacterized protein</fullName>
    </submittedName>
</protein>
<dbReference type="SMR" id="A0A067FE25"/>
<dbReference type="PANTHER" id="PTHR35307:SF3">
    <property type="entry name" value="DUF4220 DOMAIN-CONTAINING PROTEIN"/>
    <property type="match status" value="1"/>
</dbReference>
<dbReference type="PANTHER" id="PTHR35307">
    <property type="entry name" value="PROTEIN, PUTATIVE-RELATED"/>
    <property type="match status" value="1"/>
</dbReference>
<evidence type="ECO:0000313" key="2">
    <source>
        <dbReference type="EMBL" id="KDO61471.1"/>
    </source>
</evidence>